<feature type="transmembrane region" description="Helical" evidence="1">
    <location>
        <begin position="113"/>
        <end position="132"/>
    </location>
</feature>
<comment type="catalytic activity">
    <reaction evidence="1">
        <text>all-trans-beta-carotene + O2 = 2 all-trans-retinal</text>
        <dbReference type="Rhea" id="RHEA:32887"/>
        <dbReference type="ChEBI" id="CHEBI:15379"/>
        <dbReference type="ChEBI" id="CHEBI:17579"/>
        <dbReference type="ChEBI" id="CHEBI:17898"/>
        <dbReference type="EC" id="1.13.11.63"/>
    </reaction>
</comment>
<dbReference type="EMBL" id="JAKEVY010000001">
    <property type="protein sequence ID" value="MCF1713766.1"/>
    <property type="molecule type" value="Genomic_DNA"/>
</dbReference>
<comment type="similarity">
    <text evidence="1">Belongs to the Brp/Blh beta-carotene diooxygenase family.</text>
</comment>
<reference evidence="2 3" key="1">
    <citation type="submission" date="2022-01" db="EMBL/GenBank/DDBJ databases">
        <title>Flavihumibacter sp. nov., isolated from sediment of a river.</title>
        <authorList>
            <person name="Liu H."/>
        </authorList>
    </citation>
    <scope>NUCLEOTIDE SEQUENCE [LARGE SCALE GENOMIC DNA]</scope>
    <source>
        <strain evidence="2 3">RY-1</strain>
    </source>
</reference>
<accession>A0ABS9BDH8</accession>
<comment type="function">
    <text evidence="1">Catalyzes the cleavage of beta-carotene at its central double bond (15,15') to yield two molecules of all-trans-retinal.</text>
</comment>
<feature type="transmembrane region" description="Helical" evidence="1">
    <location>
        <begin position="277"/>
        <end position="296"/>
    </location>
</feature>
<feature type="transmembrane region" description="Helical" evidence="1">
    <location>
        <begin position="28"/>
        <end position="49"/>
    </location>
</feature>
<comment type="subcellular location">
    <subcellularLocation>
        <location evidence="1">Cell membrane</location>
        <topology evidence="1">Multi-pass membrane protein</topology>
    </subcellularLocation>
</comment>
<name>A0ABS9BDH8_9BACT</name>
<dbReference type="NCBIfam" id="TIGR03753">
    <property type="entry name" value="blh_monoox"/>
    <property type="match status" value="1"/>
</dbReference>
<evidence type="ECO:0000313" key="3">
    <source>
        <dbReference type="Proteomes" id="UP001200145"/>
    </source>
</evidence>
<evidence type="ECO:0000313" key="2">
    <source>
        <dbReference type="EMBL" id="MCF1713766.1"/>
    </source>
</evidence>
<dbReference type="InterPro" id="IPR022270">
    <property type="entry name" value="Blh_diox"/>
</dbReference>
<organism evidence="2 3">
    <name type="scientific">Flavihumibacter fluminis</name>
    <dbReference type="NCBI Taxonomy" id="2909236"/>
    <lineage>
        <taxon>Bacteria</taxon>
        <taxon>Pseudomonadati</taxon>
        <taxon>Bacteroidota</taxon>
        <taxon>Chitinophagia</taxon>
        <taxon>Chitinophagales</taxon>
        <taxon>Chitinophagaceae</taxon>
        <taxon>Flavihumibacter</taxon>
    </lineage>
</organism>
<feature type="transmembrane region" description="Helical" evidence="1">
    <location>
        <begin position="164"/>
        <end position="183"/>
    </location>
</feature>
<keyword evidence="1" id="KW-0408">Iron</keyword>
<comment type="cofactor">
    <cofactor evidence="1">
        <name>Fe(2+)</name>
        <dbReference type="ChEBI" id="CHEBI:29033"/>
    </cofactor>
</comment>
<sequence>MKNSFIVLGLLLCMFHHWWIPIPFQIQAGMLLTGFILLGIPHGAADILVAKYQSSATRTNFSLRNFLLQYLLQILLFGILLWLFPIPALVVFLCIAAYHFGETDLKNIPADNWIGKLFISSYGLLILFFLLLTHTDEVAPIVSLIDDTAVINNSIPALQQYQQLLLGILFIFFLIISFVFFFQQAKKKQYGSGNFLLRLSLLLLILHQLPLLLGFSFYFIIWHSSLSLQSIITGLKNTGHFYPKLLFKHLLICSGIALSGTAIFLLTLGDVKNNHQVLWYCFATLALLTAPHMLVMHRLYKWMRSN</sequence>
<comment type="caution">
    <text evidence="2">The sequence shown here is derived from an EMBL/GenBank/DDBJ whole genome shotgun (WGS) entry which is preliminary data.</text>
</comment>
<proteinExistence type="inferred from homology"/>
<dbReference type="HAMAP" id="MF_02093">
    <property type="entry name" value="Beta_carotene_diox"/>
    <property type="match status" value="1"/>
</dbReference>
<keyword evidence="1" id="KW-0479">Metal-binding</keyword>
<keyword evidence="1" id="KW-1003">Cell membrane</keyword>
<keyword evidence="1" id="KW-0472">Membrane</keyword>
<keyword evidence="1" id="KW-0223">Dioxygenase</keyword>
<gene>
    <name evidence="2" type="ORF">L0U88_03880</name>
</gene>
<protein>
    <recommendedName>
        <fullName evidence="1">Probable beta-carotene 15,15'-dioxygenase</fullName>
        <ecNumber evidence="1">1.13.11.63</ecNumber>
    </recommendedName>
</protein>
<feature type="transmembrane region" description="Helical" evidence="1">
    <location>
        <begin position="5"/>
        <end position="22"/>
    </location>
</feature>
<keyword evidence="1" id="KW-0812">Transmembrane</keyword>
<keyword evidence="1" id="KW-1133">Transmembrane helix</keyword>
<feature type="transmembrane region" description="Helical" evidence="1">
    <location>
        <begin position="70"/>
        <end position="101"/>
    </location>
</feature>
<evidence type="ECO:0000256" key="1">
    <source>
        <dbReference type="HAMAP-Rule" id="MF_02093"/>
    </source>
</evidence>
<keyword evidence="1" id="KW-0560">Oxidoreductase</keyword>
<comment type="caution">
    <text evidence="1">Lacks conserved residue(s) required for the propagation of feature annotation.</text>
</comment>
<dbReference type="RefSeq" id="WP_234864294.1">
    <property type="nucleotide sequence ID" value="NZ_JAKEVY010000001.1"/>
</dbReference>
<dbReference type="Proteomes" id="UP001200145">
    <property type="component" value="Unassembled WGS sequence"/>
</dbReference>
<keyword evidence="3" id="KW-1185">Reference proteome</keyword>
<feature type="transmembrane region" description="Helical" evidence="1">
    <location>
        <begin position="195"/>
        <end position="221"/>
    </location>
</feature>
<feature type="transmembrane region" description="Helical" evidence="1">
    <location>
        <begin position="245"/>
        <end position="265"/>
    </location>
</feature>
<dbReference type="Pfam" id="PF15461">
    <property type="entry name" value="BCD"/>
    <property type="match status" value="1"/>
</dbReference>
<dbReference type="EC" id="1.13.11.63" evidence="1"/>